<dbReference type="InterPro" id="IPR011493">
    <property type="entry name" value="GLUG"/>
</dbReference>
<feature type="region of interest" description="Disordered" evidence="1">
    <location>
        <begin position="467"/>
        <end position="490"/>
    </location>
</feature>
<gene>
    <name evidence="4" type="ORF">MsAm2_02020</name>
</gene>
<dbReference type="Gene3D" id="2.160.20.110">
    <property type="match status" value="1"/>
</dbReference>
<evidence type="ECO:0000256" key="1">
    <source>
        <dbReference type="SAM" id="MobiDB-lite"/>
    </source>
</evidence>
<evidence type="ECO:0000259" key="3">
    <source>
        <dbReference type="Pfam" id="PF07581"/>
    </source>
</evidence>
<sequence>MNGKIILTLLAIFALTGTVYGMEGTGTAADPYKVITEVDFLDIKKNMSGHYILMNDIALSNGYTRPVQSGQESLTTADTFKGTLDGQNFTISNLNYNTSSTAHPNDKPIGMFGNITTTTVIKNLIVEDVSISSIAYFQNNTVGAISGMAYGGTLENVHVIGKNQAGALKGSQDVGGLIGEHKGNNILTIKNSSFFGNITTTGENGPAGGIIGFAQSNCLIENCTTDGIIKSFSSAGGIAGINKGEISNSSSNMYINGETAVGGIVGNAQSPSTIENCFATGDISGQQYVGGIAGQLGGTLTNAFSTGNIVATWNHAGGIAGYAAAGTYSNMWSTSSIYSSWDGAGIISNGYGAVILNDAYYFGKTIHTANTTKTDTPSNDRKLIAPASFTVNNPIVWEFVRDGEGNILVPEKITSISKDVFWDTYNTPDMWNNFSTNIWILNEDTSLLLPVFIQNSTLTGDFEYLDYQPPTPETTGGEGGSGSGDSDVTIIDNPKTITETKYVYIESESAGQNQNGGNGQNGQNYTSGAPFELNKGFNWWMLIAIMLAAMFLSYLTYENFKQKKNAEKP</sequence>
<accession>A0AA96V5V8</accession>
<name>A0AA96V5V8_9EURY</name>
<keyword evidence="2" id="KW-0472">Membrane</keyword>
<dbReference type="GeneID" id="89227604"/>
<keyword evidence="5" id="KW-1185">Reference proteome</keyword>
<dbReference type="Proteomes" id="UP001304970">
    <property type="component" value="Chromosome"/>
</dbReference>
<dbReference type="Pfam" id="PF07581">
    <property type="entry name" value="Glug"/>
    <property type="match status" value="1"/>
</dbReference>
<keyword evidence="2" id="KW-1133">Transmembrane helix</keyword>
<evidence type="ECO:0000313" key="5">
    <source>
        <dbReference type="Proteomes" id="UP001304970"/>
    </source>
</evidence>
<keyword evidence="2" id="KW-0812">Transmembrane</keyword>
<dbReference type="EMBL" id="CP131061">
    <property type="protein sequence ID" value="WNY26440.1"/>
    <property type="molecule type" value="Genomic_DNA"/>
</dbReference>
<feature type="transmembrane region" description="Helical" evidence="2">
    <location>
        <begin position="537"/>
        <end position="557"/>
    </location>
</feature>
<reference evidence="4 5" key="1">
    <citation type="submission" date="2023-07" db="EMBL/GenBank/DDBJ databases">
        <title>Closed genome sequence of Methanosarcinaceae archaeon Am2.</title>
        <authorList>
            <person name="Poehlein A."/>
            <person name="Protasov E."/>
            <person name="Platt K."/>
            <person name="Reeh H."/>
            <person name="Daniel R."/>
            <person name="Brune A."/>
        </authorList>
    </citation>
    <scope>NUCLEOTIDE SEQUENCE [LARGE SCALE GENOMIC DNA]</scope>
    <source>
        <strain evidence="4 5">Am2</strain>
    </source>
</reference>
<dbReference type="RefSeq" id="WP_338097972.1">
    <property type="nucleotide sequence ID" value="NZ_CP131061.1"/>
</dbReference>
<evidence type="ECO:0000313" key="4">
    <source>
        <dbReference type="EMBL" id="WNY26440.1"/>
    </source>
</evidence>
<feature type="domain" description="GLUG" evidence="3">
    <location>
        <begin position="257"/>
        <end position="284"/>
    </location>
</feature>
<organism evidence="4 5">
    <name type="scientific">Methanolapillus ohkumae</name>
    <dbReference type="NCBI Taxonomy" id="3028298"/>
    <lineage>
        <taxon>Archaea</taxon>
        <taxon>Methanobacteriati</taxon>
        <taxon>Methanobacteriota</taxon>
        <taxon>Stenosarchaea group</taxon>
        <taxon>Methanomicrobia</taxon>
        <taxon>Methanosarcinales</taxon>
        <taxon>Methanosarcinaceae</taxon>
        <taxon>Methanolapillus</taxon>
    </lineage>
</organism>
<evidence type="ECO:0000256" key="2">
    <source>
        <dbReference type="SAM" id="Phobius"/>
    </source>
</evidence>
<protein>
    <recommendedName>
        <fullName evidence="3">GLUG domain-containing protein</fullName>
    </recommendedName>
</protein>
<dbReference type="AlphaFoldDB" id="A0AA96V5V8"/>
<proteinExistence type="predicted"/>